<accession>A0AA87DLJ4</accession>
<keyword evidence="1" id="KW-1133">Transmembrane helix</keyword>
<organism evidence="2 3">
    <name type="scientific">Lactobacillus paragasseri JV-V03</name>
    <dbReference type="NCBI Taxonomy" id="525326"/>
    <lineage>
        <taxon>Bacteria</taxon>
        <taxon>Bacillati</taxon>
        <taxon>Bacillota</taxon>
        <taxon>Bacilli</taxon>
        <taxon>Lactobacillales</taxon>
        <taxon>Lactobacillaceae</taxon>
        <taxon>Lactobacillus</taxon>
    </lineage>
</organism>
<reference evidence="2 3" key="1">
    <citation type="submission" date="2010-06" db="EMBL/GenBank/DDBJ databases">
        <authorList>
            <person name="Muzny D."/>
            <person name="Qin X."/>
            <person name="Buhay C."/>
            <person name="Dugan-Rocha S."/>
            <person name="Ding Y."/>
            <person name="Chen G."/>
            <person name="Hawes A."/>
            <person name="Holder M."/>
            <person name="Jhangiani S."/>
            <person name="Johnson A."/>
            <person name="Khan Z."/>
            <person name="Li Z."/>
            <person name="Liu W."/>
            <person name="Liu X."/>
            <person name="Perez L."/>
            <person name="Shen H."/>
            <person name="Wang Q."/>
            <person name="Watt J."/>
            <person name="Xi L."/>
            <person name="Xin Y."/>
            <person name="Zhou J."/>
            <person name="Deng J."/>
            <person name="Jiang H."/>
            <person name="Liu Y."/>
            <person name="Qu J."/>
            <person name="Song X.-Z."/>
            <person name="Zhang L."/>
            <person name="Villasana D."/>
            <person name="Johnson A."/>
            <person name="Liu J."/>
            <person name="Liyanage D."/>
            <person name="Lorensuhewa L."/>
            <person name="Robinson T."/>
            <person name="Song A."/>
            <person name="Song B.-B."/>
            <person name="Dinh H."/>
            <person name="Thornton R."/>
            <person name="Coyle M."/>
            <person name="Francisco L."/>
            <person name="Jackson L."/>
            <person name="Javaid M."/>
            <person name="Korchina V."/>
            <person name="Kovar C."/>
            <person name="Mata R."/>
            <person name="Mathew T."/>
            <person name="Ngo R."/>
            <person name="Nguyen L."/>
            <person name="Nguyen N."/>
            <person name="Okwuonu G."/>
            <person name="Ongeri F."/>
            <person name="Pham C."/>
            <person name="Simmons D."/>
            <person name="Wilczek-Boney K."/>
            <person name="Hale W."/>
            <person name="Jakkamsetti A."/>
            <person name="Pham P."/>
            <person name="Ruth R."/>
            <person name="San Lucas F."/>
            <person name="Warren J."/>
            <person name="Zhang J."/>
            <person name="Zhao Z."/>
            <person name="Zhou C."/>
            <person name="Zhu D."/>
            <person name="Lee S."/>
            <person name="Bess C."/>
            <person name="Blankenburg K."/>
            <person name="Forbes L."/>
            <person name="Fu Q."/>
            <person name="Gubbala S."/>
            <person name="Hirani K."/>
            <person name="Jayaseelan J.C."/>
            <person name="Lara F."/>
            <person name="Munidasa M."/>
            <person name="Palculict T."/>
            <person name="Patil S."/>
            <person name="Pu L.-L."/>
            <person name="Saada N."/>
            <person name="Tang L."/>
            <person name="Weissenberger G."/>
            <person name="Zhu Y."/>
            <person name="Hemphill L."/>
            <person name="Shang Y."/>
            <person name="Youmans B."/>
            <person name="Ayvaz T."/>
            <person name="Ross M."/>
            <person name="Santibanez J."/>
            <person name="Aqrawi P."/>
            <person name="Gross S."/>
            <person name="Joshi V."/>
            <person name="Fowler G."/>
            <person name="Nazareth L."/>
            <person name="Reid J."/>
            <person name="Worley K."/>
            <person name="Petrosino J."/>
            <person name="Highlander S."/>
            <person name="Gibbs R."/>
        </authorList>
    </citation>
    <scope>NUCLEOTIDE SEQUENCE [LARGE SCALE GENOMIC DNA]</scope>
    <source>
        <strain evidence="2 3">JV-V03</strain>
    </source>
</reference>
<dbReference type="EMBL" id="ACGO02000001">
    <property type="protein sequence ID" value="EFJ69573.1"/>
    <property type="molecule type" value="Genomic_DNA"/>
</dbReference>
<proteinExistence type="predicted"/>
<name>A0AA87DLJ4_9LACO</name>
<evidence type="ECO:0008006" key="4">
    <source>
        <dbReference type="Google" id="ProtNLM"/>
    </source>
</evidence>
<feature type="transmembrane region" description="Helical" evidence="1">
    <location>
        <begin position="77"/>
        <end position="97"/>
    </location>
</feature>
<gene>
    <name evidence="2" type="ORF">HMPREF0514_10017</name>
</gene>
<comment type="caution">
    <text evidence="2">The sequence shown here is derived from an EMBL/GenBank/DDBJ whole genome shotgun (WGS) entry which is preliminary data.</text>
</comment>
<protein>
    <recommendedName>
        <fullName evidence="4">DUF898 domain-containing protein</fullName>
    </recommendedName>
</protein>
<dbReference type="InterPro" id="IPR010295">
    <property type="entry name" value="DUF898"/>
</dbReference>
<keyword evidence="1" id="KW-0472">Membrane</keyword>
<evidence type="ECO:0000256" key="1">
    <source>
        <dbReference type="SAM" id="Phobius"/>
    </source>
</evidence>
<feature type="transmembrane region" description="Helical" evidence="1">
    <location>
        <begin position="20"/>
        <end position="45"/>
    </location>
</feature>
<evidence type="ECO:0000313" key="2">
    <source>
        <dbReference type="EMBL" id="EFJ69573.1"/>
    </source>
</evidence>
<dbReference type="AlphaFoldDB" id="A0AA87DLJ4"/>
<dbReference type="Pfam" id="PF05987">
    <property type="entry name" value="DUF898"/>
    <property type="match status" value="1"/>
</dbReference>
<evidence type="ECO:0000313" key="3">
    <source>
        <dbReference type="Proteomes" id="UP000003672"/>
    </source>
</evidence>
<keyword evidence="1" id="KW-0812">Transmembrane</keyword>
<sequence>MRFILMETRHGSNSFFDGGLLSFIGWHLLGTIITVCTFGICYPWAVCMIYGWEINHTVIEGYRMKFTGSAFGLFGNWIKWLLLTIITLGIYGFWVGIKIRDWKARNTIFIN</sequence>
<dbReference type="Proteomes" id="UP000003672">
    <property type="component" value="Unassembled WGS sequence"/>
</dbReference>